<dbReference type="EMBL" id="JAUEPR010000002">
    <property type="protein sequence ID" value="KAK0488501.1"/>
    <property type="molecule type" value="Genomic_DNA"/>
</dbReference>
<proteinExistence type="predicted"/>
<sequence>MVPVVVLDPPYNHKMVETQLQRSGNFPLSVYIYVGSYGEHVHRSSTIIDHVIGLCHRWSKLELHGNGPIRSQHQSPSLFLQLRTLKMQGTWSRHIISVLDAPLLKTIWLDNFAMQPVPHHATHLALSRLSIKEVPVLSSSLNLVELHDFTPNGFPEDAAPTSTITHPPFVFSPYLASSYRTQDNSAVSAFLSRSRCTLKPS</sequence>
<reference evidence="1" key="1">
    <citation type="submission" date="2023-06" db="EMBL/GenBank/DDBJ databases">
        <authorList>
            <consortium name="Lawrence Berkeley National Laboratory"/>
            <person name="Ahrendt S."/>
            <person name="Sahu N."/>
            <person name="Indic B."/>
            <person name="Wong-Bajracharya J."/>
            <person name="Merenyi Z."/>
            <person name="Ke H.-M."/>
            <person name="Monk M."/>
            <person name="Kocsube S."/>
            <person name="Drula E."/>
            <person name="Lipzen A."/>
            <person name="Balint B."/>
            <person name="Henrissat B."/>
            <person name="Andreopoulos B."/>
            <person name="Martin F.M."/>
            <person name="Harder C.B."/>
            <person name="Rigling D."/>
            <person name="Ford K.L."/>
            <person name="Foster G.D."/>
            <person name="Pangilinan J."/>
            <person name="Papanicolaou A."/>
            <person name="Barry K."/>
            <person name="LaButti K."/>
            <person name="Viragh M."/>
            <person name="Koriabine M."/>
            <person name="Yan M."/>
            <person name="Riley R."/>
            <person name="Champramary S."/>
            <person name="Plett K.L."/>
            <person name="Tsai I.J."/>
            <person name="Slot J."/>
            <person name="Sipos G."/>
            <person name="Plett J."/>
            <person name="Nagy L.G."/>
            <person name="Grigoriev I.V."/>
        </authorList>
    </citation>
    <scope>NUCLEOTIDE SEQUENCE</scope>
    <source>
        <strain evidence="1">ICMP 16352</strain>
    </source>
</reference>
<evidence type="ECO:0000313" key="1">
    <source>
        <dbReference type="EMBL" id="KAK0488501.1"/>
    </source>
</evidence>
<gene>
    <name evidence="1" type="ORF">IW261DRAFT_1439727</name>
</gene>
<name>A0AA39TH50_9AGAR</name>
<keyword evidence="2" id="KW-1185">Reference proteome</keyword>
<accession>A0AA39TH50</accession>
<comment type="caution">
    <text evidence="1">The sequence shown here is derived from an EMBL/GenBank/DDBJ whole genome shotgun (WGS) entry which is preliminary data.</text>
</comment>
<organism evidence="1 2">
    <name type="scientific">Armillaria novae-zelandiae</name>
    <dbReference type="NCBI Taxonomy" id="153914"/>
    <lineage>
        <taxon>Eukaryota</taxon>
        <taxon>Fungi</taxon>
        <taxon>Dikarya</taxon>
        <taxon>Basidiomycota</taxon>
        <taxon>Agaricomycotina</taxon>
        <taxon>Agaricomycetes</taxon>
        <taxon>Agaricomycetidae</taxon>
        <taxon>Agaricales</taxon>
        <taxon>Marasmiineae</taxon>
        <taxon>Physalacriaceae</taxon>
        <taxon>Armillaria</taxon>
    </lineage>
</organism>
<dbReference type="Proteomes" id="UP001175227">
    <property type="component" value="Unassembled WGS sequence"/>
</dbReference>
<dbReference type="AlphaFoldDB" id="A0AA39TH50"/>
<evidence type="ECO:0000313" key="2">
    <source>
        <dbReference type="Proteomes" id="UP001175227"/>
    </source>
</evidence>
<protein>
    <submittedName>
        <fullName evidence="1">Uncharacterized protein</fullName>
    </submittedName>
</protein>